<evidence type="ECO:0000256" key="1">
    <source>
        <dbReference type="SAM" id="MobiDB-lite"/>
    </source>
</evidence>
<gene>
    <name evidence="3" type="ORF">EH32_09865</name>
</gene>
<evidence type="ECO:0000259" key="2">
    <source>
        <dbReference type="Pfam" id="PF13449"/>
    </source>
</evidence>
<organism evidence="3 4">
    <name type="scientific">Erythrobacter litoralis</name>
    <dbReference type="NCBI Taxonomy" id="39960"/>
    <lineage>
        <taxon>Bacteria</taxon>
        <taxon>Pseudomonadati</taxon>
        <taxon>Pseudomonadota</taxon>
        <taxon>Alphaproteobacteria</taxon>
        <taxon>Sphingomonadales</taxon>
        <taxon>Erythrobacteraceae</taxon>
        <taxon>Erythrobacter/Porphyrobacter group</taxon>
        <taxon>Erythrobacter</taxon>
    </lineage>
</organism>
<keyword evidence="4" id="KW-1185">Reference proteome</keyword>
<dbReference type="KEGG" id="elq:Ga0102493_11875"/>
<evidence type="ECO:0000313" key="4">
    <source>
        <dbReference type="Proteomes" id="UP000027866"/>
    </source>
</evidence>
<dbReference type="RefSeq" id="WP_051697810.1">
    <property type="nucleotide sequence ID" value="NZ_CP017057.1"/>
</dbReference>
<dbReference type="OrthoDB" id="9798693at2"/>
<evidence type="ECO:0000313" key="3">
    <source>
        <dbReference type="EMBL" id="KEO96525.1"/>
    </source>
</evidence>
<dbReference type="InterPro" id="IPR027372">
    <property type="entry name" value="Phytase-like_dom"/>
</dbReference>
<name>A0A074MUQ1_9SPHN</name>
<dbReference type="Pfam" id="PF13449">
    <property type="entry name" value="Phytase-like"/>
    <property type="match status" value="1"/>
</dbReference>
<protein>
    <recommendedName>
        <fullName evidence="2">Phytase-like domain-containing protein</fullName>
    </recommendedName>
</protein>
<dbReference type="PATRIC" id="fig|39960.10.peg.3126"/>
<accession>A0A074MUQ1</accession>
<sequence>MRTVSRPFPIAGTALSSPCPGQRTGRPFRAEDVPSALEDELWDIESATRDPATGHYWLGFENFHAILRYTPGHAPDAMRVLEGEVGWPSNAGAEAMIRLADGRFVVLPEGGDEGLVFASDPVLGASAEPFDFRRPVPGYAATDLAQLPDGRVLLLMRDTVFAIPPFETLIAIGPPPRAGEAWTPRLALRLDPVIPSENYEGLAVRPLEDGRVAVWLMADDNLSVLQRTLLAKLVFDSSAERD</sequence>
<proteinExistence type="predicted"/>
<reference evidence="3 4" key="1">
    <citation type="submission" date="2014-04" db="EMBL/GenBank/DDBJ databases">
        <title>A comprehensive comparison of genomes of Erythrobacter spp. Strains.</title>
        <authorList>
            <person name="Zheng Q."/>
        </authorList>
    </citation>
    <scope>NUCLEOTIDE SEQUENCE [LARGE SCALE GENOMIC DNA]</scope>
    <source>
        <strain evidence="3 4">DSM 8509</strain>
    </source>
</reference>
<dbReference type="Proteomes" id="UP000027866">
    <property type="component" value="Unassembled WGS sequence"/>
</dbReference>
<comment type="caution">
    <text evidence="3">The sequence shown here is derived from an EMBL/GenBank/DDBJ whole genome shotgun (WGS) entry which is preliminary data.</text>
</comment>
<dbReference type="AlphaFoldDB" id="A0A074MUQ1"/>
<dbReference type="EMBL" id="JMIX01000005">
    <property type="protein sequence ID" value="KEO96525.1"/>
    <property type="molecule type" value="Genomic_DNA"/>
</dbReference>
<feature type="domain" description="Phytase-like" evidence="2">
    <location>
        <begin position="37"/>
        <end position="221"/>
    </location>
</feature>
<feature type="region of interest" description="Disordered" evidence="1">
    <location>
        <begin position="1"/>
        <end position="28"/>
    </location>
</feature>